<gene>
    <name evidence="1" type="ORF">CP99DC5_1083B</name>
</gene>
<sequence>SMPTVMLMKILFLLRLNLSQQ</sequence>
<dbReference type="Proteomes" id="UP000014627">
    <property type="component" value="Unassembled WGS sequence"/>
</dbReference>
<keyword evidence="2" id="KW-1185">Reference proteome</keyword>
<organism evidence="1 2">
    <name type="scientific">Chlamydia psittaci 99DC5</name>
    <dbReference type="NCBI Taxonomy" id="1112251"/>
    <lineage>
        <taxon>Bacteria</taxon>
        <taxon>Pseudomonadati</taxon>
        <taxon>Chlamydiota</taxon>
        <taxon>Chlamydiia</taxon>
        <taxon>Chlamydiales</taxon>
        <taxon>Chlamydiaceae</taxon>
        <taxon>Chlamydia/Chlamydophila group</taxon>
        <taxon>Chlamydia</taxon>
    </lineage>
</organism>
<reference evidence="1 2" key="1">
    <citation type="submission" date="2013-04" db="EMBL/GenBank/DDBJ databases">
        <title>Genome sequence of Chlamydia psittaci 99DC5.</title>
        <authorList>
            <person name="Huot-Creasy H."/>
            <person name="McCracken C.L."/>
            <person name="Humphries M."/>
            <person name="Sachse K."/>
            <person name="Laroucau K."/>
            <person name="Bavoil P."/>
            <person name="Myers G.S."/>
        </authorList>
    </citation>
    <scope>NUCLEOTIDE SEQUENCE [LARGE SCALE GENOMIC DNA]</scope>
    <source>
        <strain evidence="1 2">99DC5</strain>
    </source>
</reference>
<name>A0ABP2X210_CHLPS</name>
<comment type="caution">
    <text evidence="1">The sequence shown here is derived from an EMBL/GenBank/DDBJ whole genome shotgun (WGS) entry which is preliminary data.</text>
</comment>
<protein>
    <submittedName>
        <fullName evidence="1">Chlamydia polymorphic membrane middle domain protein</fullName>
    </submittedName>
</protein>
<evidence type="ECO:0000313" key="2">
    <source>
        <dbReference type="Proteomes" id="UP000014627"/>
    </source>
</evidence>
<dbReference type="EMBL" id="ATLC01000058">
    <property type="protein sequence ID" value="EPJ27371.1"/>
    <property type="molecule type" value="Genomic_DNA"/>
</dbReference>
<evidence type="ECO:0000313" key="1">
    <source>
        <dbReference type="EMBL" id="EPJ27371.1"/>
    </source>
</evidence>
<proteinExistence type="predicted"/>
<feature type="non-terminal residue" evidence="1">
    <location>
        <position position="1"/>
    </location>
</feature>
<accession>A0ABP2X210</accession>